<dbReference type="SUPFAM" id="SSF56349">
    <property type="entry name" value="DNA breaking-rejoining enzymes"/>
    <property type="match status" value="1"/>
</dbReference>
<keyword evidence="2" id="KW-0229">DNA integration</keyword>
<evidence type="ECO:0000256" key="5">
    <source>
        <dbReference type="PROSITE-ProRule" id="PRU01248"/>
    </source>
</evidence>
<dbReference type="InterPro" id="IPR010998">
    <property type="entry name" value="Integrase_recombinase_N"/>
</dbReference>
<keyword evidence="3 5" id="KW-0238">DNA-binding</keyword>
<proteinExistence type="inferred from homology"/>
<evidence type="ECO:0000256" key="2">
    <source>
        <dbReference type="ARBA" id="ARBA00022908"/>
    </source>
</evidence>
<accession>F2LAF0</accession>
<dbReference type="AlphaFoldDB" id="F2LAF0"/>
<dbReference type="InterPro" id="IPR050808">
    <property type="entry name" value="Phage_Integrase"/>
</dbReference>
<dbReference type="GO" id="GO:0015074">
    <property type="term" value="P:DNA integration"/>
    <property type="evidence" value="ECO:0007669"/>
    <property type="project" value="UniProtKB-KW"/>
</dbReference>
<dbReference type="STRING" id="999541.bgla_1g33470"/>
<dbReference type="InterPro" id="IPR011010">
    <property type="entry name" value="DNA_brk_join_enz"/>
</dbReference>
<dbReference type="Gene3D" id="1.10.150.130">
    <property type="match status" value="1"/>
</dbReference>
<evidence type="ECO:0000313" key="9">
    <source>
        <dbReference type="Proteomes" id="UP000008316"/>
    </source>
</evidence>
<dbReference type="GO" id="GO:0006310">
    <property type="term" value="P:DNA recombination"/>
    <property type="evidence" value="ECO:0007669"/>
    <property type="project" value="UniProtKB-KW"/>
</dbReference>
<dbReference type="eggNOG" id="COG0582">
    <property type="taxonomic scope" value="Bacteria"/>
</dbReference>
<dbReference type="GO" id="GO:0003677">
    <property type="term" value="F:DNA binding"/>
    <property type="evidence" value="ECO:0007669"/>
    <property type="project" value="UniProtKB-UniRule"/>
</dbReference>
<organism evidence="8 9">
    <name type="scientific">Burkholderia gladioli (strain BSR3)</name>
    <dbReference type="NCBI Taxonomy" id="999541"/>
    <lineage>
        <taxon>Bacteria</taxon>
        <taxon>Pseudomonadati</taxon>
        <taxon>Pseudomonadota</taxon>
        <taxon>Betaproteobacteria</taxon>
        <taxon>Burkholderiales</taxon>
        <taxon>Burkholderiaceae</taxon>
        <taxon>Burkholderia</taxon>
    </lineage>
</organism>
<dbReference type="PROSITE" id="PS51898">
    <property type="entry name" value="TYR_RECOMBINASE"/>
    <property type="match status" value="1"/>
</dbReference>
<keyword evidence="9" id="KW-1185">Reference proteome</keyword>
<dbReference type="Gene3D" id="1.10.443.10">
    <property type="entry name" value="Intergrase catalytic core"/>
    <property type="match status" value="1"/>
</dbReference>
<dbReference type="CDD" id="cd01184">
    <property type="entry name" value="INT_C_like_1"/>
    <property type="match status" value="1"/>
</dbReference>
<sequence length="532" mass="59982">MHKLPHLYKNRFGVYYLRLVRNGREAKKSLRTKDYRQAKIWALSFNLELAMSKPGAADFDLSRVSAKDFDVVLPDGTQIKNIETAEDVRLAKEMFGDRLATLPPMNLPVFTPAMAAAIAAQQASASATTAKPSKPFASVAKLYAKEKALDNTPRTILAKERAFADFQRHRGARPIGDYALEDAVEHKNKLIDDGGSASRVNSRLSFLRDIFAYAIANGHRDGPNPFAAAKVSSKSKLQQQKRSYKPFSADDLATIFDPTAYKARMDKPAYRWLPFLALYSGARLEELASLRIDLLQSEGGIWFFDIQKAKNSNSQRRIPLHRTVLESGFMAYVDGLRERGATQLFPELKPGANGYGKNVTRRFADYLDERKIVDDRKVFHSFRHTFIGRMTELNVHPAMLMALVGHYDQAKVDFSSPHFANYQHAKPLQELKATLDRFDIVLPLFFLNFSSGATARELPFALGLRDQTTQRKPRNAKNCQHDQLERRRGQIDAVASLGRWDHAFSRPRNEGARSSCRFGPPMQFVLLGARGV</sequence>
<gene>
    <name evidence="8" type="ordered locus">bgla_1g33470</name>
</gene>
<dbReference type="InterPro" id="IPR013762">
    <property type="entry name" value="Integrase-like_cat_sf"/>
</dbReference>
<protein>
    <submittedName>
        <fullName evidence="8">Putative phage-related integrase</fullName>
    </submittedName>
</protein>
<feature type="domain" description="Tyr recombinase" evidence="6">
    <location>
        <begin position="242"/>
        <end position="436"/>
    </location>
</feature>
<keyword evidence="4" id="KW-0233">DNA recombination</keyword>
<dbReference type="EMBL" id="CP002599">
    <property type="protein sequence ID" value="AEA61953.1"/>
    <property type="molecule type" value="Genomic_DNA"/>
</dbReference>
<evidence type="ECO:0000256" key="1">
    <source>
        <dbReference type="ARBA" id="ARBA00008857"/>
    </source>
</evidence>
<dbReference type="PANTHER" id="PTHR30629:SF2">
    <property type="entry name" value="PROPHAGE INTEGRASE INTS-RELATED"/>
    <property type="match status" value="1"/>
</dbReference>
<reference evidence="8 9" key="1">
    <citation type="journal article" date="2011" name="J. Bacteriol.">
        <title>Complete genome sequence of Burkholderia gladioli BSR3.</title>
        <authorList>
            <person name="Seo Y.S."/>
            <person name="Lim J."/>
            <person name="Choi B.S."/>
            <person name="Kim H."/>
            <person name="Goo E."/>
            <person name="Lee B."/>
            <person name="Lim J.S."/>
            <person name="Choi I.Y."/>
            <person name="Moon J.S."/>
            <person name="Kim J."/>
            <person name="Hwang I."/>
        </authorList>
    </citation>
    <scope>NUCLEOTIDE SEQUENCE [LARGE SCALE GENOMIC DNA]</scope>
    <source>
        <strain evidence="8 9">BSR3</strain>
    </source>
</reference>
<evidence type="ECO:0000256" key="4">
    <source>
        <dbReference type="ARBA" id="ARBA00023172"/>
    </source>
</evidence>
<dbReference type="Pfam" id="PF00589">
    <property type="entry name" value="Phage_integrase"/>
    <property type="match status" value="1"/>
</dbReference>
<dbReference type="InterPro" id="IPR002104">
    <property type="entry name" value="Integrase_catalytic"/>
</dbReference>
<feature type="domain" description="Core-binding (CB)" evidence="7">
    <location>
        <begin position="134"/>
        <end position="215"/>
    </location>
</feature>
<comment type="similarity">
    <text evidence="1">Belongs to the 'phage' integrase family.</text>
</comment>
<name>F2LAF0_BURGS</name>
<evidence type="ECO:0000259" key="6">
    <source>
        <dbReference type="PROSITE" id="PS51898"/>
    </source>
</evidence>
<dbReference type="KEGG" id="bgd:bgla_1g33470"/>
<evidence type="ECO:0000259" key="7">
    <source>
        <dbReference type="PROSITE" id="PS51900"/>
    </source>
</evidence>
<dbReference type="HOGENOM" id="CLU_022238_1_0_4"/>
<dbReference type="Proteomes" id="UP000008316">
    <property type="component" value="Chromosome 1"/>
</dbReference>
<dbReference type="PANTHER" id="PTHR30629">
    <property type="entry name" value="PROPHAGE INTEGRASE"/>
    <property type="match status" value="1"/>
</dbReference>
<evidence type="ECO:0000256" key="3">
    <source>
        <dbReference type="ARBA" id="ARBA00023125"/>
    </source>
</evidence>
<dbReference type="InterPro" id="IPR044068">
    <property type="entry name" value="CB"/>
</dbReference>
<dbReference type="PROSITE" id="PS51900">
    <property type="entry name" value="CB"/>
    <property type="match status" value="1"/>
</dbReference>
<evidence type="ECO:0000313" key="8">
    <source>
        <dbReference type="EMBL" id="AEA61953.1"/>
    </source>
</evidence>